<evidence type="ECO:0000256" key="3">
    <source>
        <dbReference type="ARBA" id="ARBA00023237"/>
    </source>
</evidence>
<reference evidence="6 7" key="1">
    <citation type="submission" date="2017-10" db="EMBL/GenBank/DDBJ databases">
        <title>Novel microbial diversity and functional potential in the marine mammal oral microbiome.</title>
        <authorList>
            <person name="Dudek N.K."/>
            <person name="Sun C.L."/>
            <person name="Burstein D."/>
            <person name="Kantor R.S."/>
            <person name="Aliaga Goltsman D.S."/>
            <person name="Bik E.M."/>
            <person name="Thomas B.C."/>
            <person name="Banfield J.F."/>
            <person name="Relman D.A."/>
        </authorList>
    </citation>
    <scope>NUCLEOTIDE SEQUENCE [LARGE SCALE GENOMIC DNA]</scope>
    <source>
        <strain evidence="6">DOLJORAL78_47_16</strain>
    </source>
</reference>
<evidence type="ECO:0000256" key="1">
    <source>
        <dbReference type="ARBA" id="ARBA00004442"/>
    </source>
</evidence>
<gene>
    <name evidence="6" type="ORF">CSA56_02930</name>
</gene>
<feature type="domain" description="OmpA-like" evidence="5">
    <location>
        <begin position="89"/>
        <end position="202"/>
    </location>
</feature>
<accession>A0A2G6KJ97</accession>
<protein>
    <recommendedName>
        <fullName evidence="5">OmpA-like domain-containing protein</fullName>
    </recommendedName>
</protein>
<dbReference type="SUPFAM" id="SSF103088">
    <property type="entry name" value="OmpA-like"/>
    <property type="match status" value="1"/>
</dbReference>
<sequence length="202" mass="22702">MKRNYHVDYLFCLLFSLAVWGCATPKSVIVLIPDAEGEVGEILVSNEGGSQQASQAQEAIYVRDVTTPPDAPVILDQEEIKKRFKEVLEIEPEPPAEYRLFFRDSTTLVPDSELQIAEIVREVMRRESCDLLITGHTDHVGGKEYNLALSQKRVTAVRQQLITAGVKPECIATEAYSDQFPLIIGPEETSQPKNRRVEVFVK</sequence>
<dbReference type="InterPro" id="IPR006664">
    <property type="entry name" value="OMP_bac"/>
</dbReference>
<dbReference type="EMBL" id="PDSK01000034">
    <property type="protein sequence ID" value="PIE35743.1"/>
    <property type="molecule type" value="Genomic_DNA"/>
</dbReference>
<dbReference type="Proteomes" id="UP000230821">
    <property type="component" value="Unassembled WGS sequence"/>
</dbReference>
<name>A0A2G6KJ97_9BACT</name>
<evidence type="ECO:0000313" key="7">
    <source>
        <dbReference type="Proteomes" id="UP000230821"/>
    </source>
</evidence>
<evidence type="ECO:0000313" key="6">
    <source>
        <dbReference type="EMBL" id="PIE35743.1"/>
    </source>
</evidence>
<dbReference type="InterPro" id="IPR006665">
    <property type="entry name" value="OmpA-like"/>
</dbReference>
<evidence type="ECO:0000256" key="2">
    <source>
        <dbReference type="ARBA" id="ARBA00023136"/>
    </source>
</evidence>
<dbReference type="InterPro" id="IPR050330">
    <property type="entry name" value="Bact_OuterMem_StrucFunc"/>
</dbReference>
<dbReference type="PANTHER" id="PTHR30329:SF21">
    <property type="entry name" value="LIPOPROTEIN YIAD-RELATED"/>
    <property type="match status" value="1"/>
</dbReference>
<dbReference type="InterPro" id="IPR036737">
    <property type="entry name" value="OmpA-like_sf"/>
</dbReference>
<comment type="subcellular location">
    <subcellularLocation>
        <location evidence="1">Cell outer membrane</location>
    </subcellularLocation>
</comment>
<dbReference type="PANTHER" id="PTHR30329">
    <property type="entry name" value="STATOR ELEMENT OF FLAGELLAR MOTOR COMPLEX"/>
    <property type="match status" value="1"/>
</dbReference>
<dbReference type="Gene3D" id="3.30.1330.60">
    <property type="entry name" value="OmpA-like domain"/>
    <property type="match status" value="1"/>
</dbReference>
<organism evidence="6 7">
    <name type="scientific">candidate division KSB3 bacterium</name>
    <dbReference type="NCBI Taxonomy" id="2044937"/>
    <lineage>
        <taxon>Bacteria</taxon>
        <taxon>candidate division KSB3</taxon>
    </lineage>
</organism>
<dbReference type="PRINTS" id="PR01021">
    <property type="entry name" value="OMPADOMAIN"/>
</dbReference>
<evidence type="ECO:0000256" key="4">
    <source>
        <dbReference type="PROSITE-ProRule" id="PRU00473"/>
    </source>
</evidence>
<comment type="caution">
    <text evidence="6">The sequence shown here is derived from an EMBL/GenBank/DDBJ whole genome shotgun (WGS) entry which is preliminary data.</text>
</comment>
<keyword evidence="2 4" id="KW-0472">Membrane</keyword>
<dbReference type="PROSITE" id="PS51123">
    <property type="entry name" value="OMPA_2"/>
    <property type="match status" value="1"/>
</dbReference>
<proteinExistence type="predicted"/>
<evidence type="ECO:0000259" key="5">
    <source>
        <dbReference type="PROSITE" id="PS51123"/>
    </source>
</evidence>
<keyword evidence="3" id="KW-0998">Cell outer membrane</keyword>
<dbReference type="Pfam" id="PF00691">
    <property type="entry name" value="OmpA"/>
    <property type="match status" value="1"/>
</dbReference>
<dbReference type="CDD" id="cd07185">
    <property type="entry name" value="OmpA_C-like"/>
    <property type="match status" value="1"/>
</dbReference>
<dbReference type="GO" id="GO:0009279">
    <property type="term" value="C:cell outer membrane"/>
    <property type="evidence" value="ECO:0007669"/>
    <property type="project" value="UniProtKB-SubCell"/>
</dbReference>
<dbReference type="AlphaFoldDB" id="A0A2G6KJ97"/>